<name>A0ABV0ZTI5_9TELE</name>
<evidence type="ECO:0000313" key="3">
    <source>
        <dbReference type="Proteomes" id="UP001469553"/>
    </source>
</evidence>
<dbReference type="EMBL" id="JAHRIP010070039">
    <property type="protein sequence ID" value="MEQ2308840.1"/>
    <property type="molecule type" value="Genomic_DNA"/>
</dbReference>
<reference evidence="2 3" key="1">
    <citation type="submission" date="2021-06" db="EMBL/GenBank/DDBJ databases">
        <authorList>
            <person name="Palmer J.M."/>
        </authorList>
    </citation>
    <scope>NUCLEOTIDE SEQUENCE [LARGE SCALE GENOMIC DNA]</scope>
    <source>
        <strain evidence="2 3">AS_MEX2019</strain>
        <tissue evidence="2">Muscle</tissue>
    </source>
</reference>
<evidence type="ECO:0000256" key="1">
    <source>
        <dbReference type="SAM" id="MobiDB-lite"/>
    </source>
</evidence>
<gene>
    <name evidence="2" type="ORF">AMECASPLE_032419</name>
</gene>
<accession>A0ABV0ZTI5</accession>
<feature type="region of interest" description="Disordered" evidence="1">
    <location>
        <begin position="90"/>
        <end position="134"/>
    </location>
</feature>
<feature type="compositionally biased region" description="Acidic residues" evidence="1">
    <location>
        <begin position="121"/>
        <end position="131"/>
    </location>
</feature>
<organism evidence="2 3">
    <name type="scientific">Ameca splendens</name>
    <dbReference type="NCBI Taxonomy" id="208324"/>
    <lineage>
        <taxon>Eukaryota</taxon>
        <taxon>Metazoa</taxon>
        <taxon>Chordata</taxon>
        <taxon>Craniata</taxon>
        <taxon>Vertebrata</taxon>
        <taxon>Euteleostomi</taxon>
        <taxon>Actinopterygii</taxon>
        <taxon>Neopterygii</taxon>
        <taxon>Teleostei</taxon>
        <taxon>Neoteleostei</taxon>
        <taxon>Acanthomorphata</taxon>
        <taxon>Ovalentaria</taxon>
        <taxon>Atherinomorphae</taxon>
        <taxon>Cyprinodontiformes</taxon>
        <taxon>Goodeidae</taxon>
        <taxon>Ameca</taxon>
    </lineage>
</organism>
<comment type="caution">
    <text evidence="2">The sequence shown here is derived from an EMBL/GenBank/DDBJ whole genome shotgun (WGS) entry which is preliminary data.</text>
</comment>
<protein>
    <submittedName>
        <fullName evidence="2">Uncharacterized protein</fullName>
    </submittedName>
</protein>
<dbReference type="Proteomes" id="UP001469553">
    <property type="component" value="Unassembled WGS sequence"/>
</dbReference>
<proteinExistence type="predicted"/>
<sequence>MNRHFNVVEGCECWNDPRGYVVQGLNAPGRVYHGKQALGDGSDKERFRRLRKDHITSPVTVEPGSYPGARPGVGTCQQALVAGLLLVGPGRAKPEQQTQGHPPVGPPPAGGTIRDWCKEDQEADEGGDFDDPISGCLNWL</sequence>
<evidence type="ECO:0000313" key="2">
    <source>
        <dbReference type="EMBL" id="MEQ2308840.1"/>
    </source>
</evidence>
<keyword evidence="3" id="KW-1185">Reference proteome</keyword>
<feature type="region of interest" description="Disordered" evidence="1">
    <location>
        <begin position="51"/>
        <end position="72"/>
    </location>
</feature>